<dbReference type="InterPro" id="IPR008271">
    <property type="entry name" value="Ser/Thr_kinase_AS"/>
</dbReference>
<keyword evidence="5" id="KW-0597">Phosphoprotein</keyword>
<dbReference type="PROSITE" id="PS00108">
    <property type="entry name" value="PROTEIN_KINASE_ST"/>
    <property type="match status" value="1"/>
</dbReference>
<gene>
    <name evidence="18" type="ORF">BB561_000214</name>
</gene>
<dbReference type="STRING" id="133385.A0A2T9Z0A9"/>
<dbReference type="InterPro" id="IPR017441">
    <property type="entry name" value="Protein_kinase_ATP_BS"/>
</dbReference>
<feature type="binding site" evidence="14">
    <location>
        <begin position="25"/>
        <end position="33"/>
    </location>
    <ligand>
        <name>ATP</name>
        <dbReference type="ChEBI" id="CHEBI:30616"/>
    </ligand>
</feature>
<keyword evidence="4 16" id="KW-0723">Serine/threonine-protein kinase</keyword>
<feature type="binding site" evidence="14">
    <location>
        <position position="48"/>
    </location>
    <ligand>
        <name>ATP</name>
        <dbReference type="ChEBI" id="CHEBI:30616"/>
    </ligand>
</feature>
<dbReference type="CDD" id="cd07841">
    <property type="entry name" value="STKc_CDK7"/>
    <property type="match status" value="1"/>
</dbReference>
<dbReference type="Gene3D" id="1.10.510.10">
    <property type="entry name" value="Transferase(Phosphotransferase) domain 1"/>
    <property type="match status" value="1"/>
</dbReference>
<protein>
    <recommendedName>
        <fullName evidence="3">[RNA-polymerase]-subunit kinase</fullName>
        <ecNumber evidence="3">2.7.11.23</ecNumber>
    </recommendedName>
</protein>
<evidence type="ECO:0000256" key="1">
    <source>
        <dbReference type="ARBA" id="ARBA00004123"/>
    </source>
</evidence>
<dbReference type="InterPro" id="IPR050108">
    <property type="entry name" value="CDK"/>
</dbReference>
<feature type="domain" description="Protein kinase" evidence="17">
    <location>
        <begin position="19"/>
        <end position="283"/>
    </location>
</feature>
<comment type="subcellular location">
    <subcellularLocation>
        <location evidence="1">Nucleus</location>
    </subcellularLocation>
</comment>
<dbReference type="GO" id="GO:0005737">
    <property type="term" value="C:cytoplasm"/>
    <property type="evidence" value="ECO:0007669"/>
    <property type="project" value="TreeGrafter"/>
</dbReference>
<dbReference type="PANTHER" id="PTHR24056">
    <property type="entry name" value="CELL DIVISION PROTEIN KINASE"/>
    <property type="match status" value="1"/>
</dbReference>
<evidence type="ECO:0000256" key="8">
    <source>
        <dbReference type="ARBA" id="ARBA00022741"/>
    </source>
</evidence>
<proteinExistence type="inferred from homology"/>
<dbReference type="SMART" id="SM00220">
    <property type="entry name" value="S_TKc"/>
    <property type="match status" value="1"/>
</dbReference>
<comment type="caution">
    <text evidence="18">The sequence shown here is derived from an EMBL/GenBank/DDBJ whole genome shotgun (WGS) entry which is preliminary data.</text>
</comment>
<dbReference type="GO" id="GO:0005524">
    <property type="term" value="F:ATP binding"/>
    <property type="evidence" value="ECO:0007669"/>
    <property type="project" value="UniProtKB-UniRule"/>
</dbReference>
<dbReference type="InterPro" id="IPR011009">
    <property type="entry name" value="Kinase-like_dom_sf"/>
</dbReference>
<evidence type="ECO:0000256" key="4">
    <source>
        <dbReference type="ARBA" id="ARBA00022527"/>
    </source>
</evidence>
<dbReference type="OrthoDB" id="1732493at2759"/>
<dbReference type="PROSITE" id="PS50011">
    <property type="entry name" value="PROTEIN_KINASE_DOM"/>
    <property type="match status" value="1"/>
</dbReference>
<evidence type="ECO:0000256" key="15">
    <source>
        <dbReference type="PROSITE-ProRule" id="PRU10141"/>
    </source>
</evidence>
<keyword evidence="19" id="KW-1185">Reference proteome</keyword>
<keyword evidence="12" id="KW-0131">Cell cycle</keyword>
<dbReference type="Pfam" id="PF00069">
    <property type="entry name" value="Pkinase"/>
    <property type="match status" value="1"/>
</dbReference>
<dbReference type="EC" id="2.7.11.23" evidence="3"/>
<evidence type="ECO:0000313" key="18">
    <source>
        <dbReference type="EMBL" id="PVU97964.1"/>
    </source>
</evidence>
<dbReference type="GO" id="GO:0045944">
    <property type="term" value="P:positive regulation of transcription by RNA polymerase II"/>
    <property type="evidence" value="ECO:0007669"/>
    <property type="project" value="TreeGrafter"/>
</dbReference>
<evidence type="ECO:0000256" key="11">
    <source>
        <dbReference type="ARBA" id="ARBA00023242"/>
    </source>
</evidence>
<feature type="active site" description="Proton acceptor" evidence="13">
    <location>
        <position position="141"/>
    </location>
</feature>
<evidence type="ECO:0000256" key="5">
    <source>
        <dbReference type="ARBA" id="ARBA00022553"/>
    </source>
</evidence>
<comment type="similarity">
    <text evidence="2">Belongs to the protein kinase superfamily. CMGC Ser/Thr protein kinase family. CDC2/CDKX subfamily.</text>
</comment>
<dbReference type="PANTHER" id="PTHR24056:SF0">
    <property type="entry name" value="CYCLIN-DEPENDENT KINASE 7"/>
    <property type="match status" value="1"/>
</dbReference>
<reference evidence="18 19" key="1">
    <citation type="journal article" date="2018" name="MBio">
        <title>Comparative Genomics Reveals the Core Gene Toolbox for the Fungus-Insect Symbiosis.</title>
        <authorList>
            <person name="Wang Y."/>
            <person name="Stata M."/>
            <person name="Wang W."/>
            <person name="Stajich J.E."/>
            <person name="White M.M."/>
            <person name="Moncalvo J.M."/>
        </authorList>
    </citation>
    <scope>NUCLEOTIDE SEQUENCE [LARGE SCALE GENOMIC DNA]</scope>
    <source>
        <strain evidence="18 19">SWE-8-4</strain>
    </source>
</reference>
<name>A0A2T9Z0A9_9FUNG</name>
<dbReference type="InterPro" id="IPR037770">
    <property type="entry name" value="CDK7"/>
</dbReference>
<dbReference type="GO" id="GO:0051301">
    <property type="term" value="P:cell division"/>
    <property type="evidence" value="ECO:0007669"/>
    <property type="project" value="UniProtKB-KW"/>
</dbReference>
<dbReference type="GO" id="GO:0070985">
    <property type="term" value="C:transcription factor TFIIK complex"/>
    <property type="evidence" value="ECO:0007669"/>
    <property type="project" value="InterPro"/>
</dbReference>
<dbReference type="InterPro" id="IPR000719">
    <property type="entry name" value="Prot_kinase_dom"/>
</dbReference>
<evidence type="ECO:0000256" key="6">
    <source>
        <dbReference type="ARBA" id="ARBA00022618"/>
    </source>
</evidence>
<evidence type="ECO:0000313" key="19">
    <source>
        <dbReference type="Proteomes" id="UP000245383"/>
    </source>
</evidence>
<dbReference type="GO" id="GO:0008353">
    <property type="term" value="F:RNA polymerase II CTD heptapeptide repeat kinase activity"/>
    <property type="evidence" value="ECO:0007669"/>
    <property type="project" value="UniProtKB-EC"/>
</dbReference>
<evidence type="ECO:0000256" key="14">
    <source>
        <dbReference type="PIRSR" id="PIRSR637770-2"/>
    </source>
</evidence>
<accession>A0A2T9Z0A9</accession>
<evidence type="ECO:0000259" key="17">
    <source>
        <dbReference type="PROSITE" id="PS50011"/>
    </source>
</evidence>
<dbReference type="SUPFAM" id="SSF56112">
    <property type="entry name" value="Protein kinase-like (PK-like)"/>
    <property type="match status" value="1"/>
</dbReference>
<dbReference type="Proteomes" id="UP000245383">
    <property type="component" value="Unassembled WGS sequence"/>
</dbReference>
<evidence type="ECO:0000256" key="9">
    <source>
        <dbReference type="ARBA" id="ARBA00022777"/>
    </source>
</evidence>
<evidence type="ECO:0000256" key="13">
    <source>
        <dbReference type="PIRSR" id="PIRSR637770-1"/>
    </source>
</evidence>
<evidence type="ECO:0000256" key="2">
    <source>
        <dbReference type="ARBA" id="ARBA00006485"/>
    </source>
</evidence>
<sequence length="337" mass="38190">MSHQALLAEDINLLTEKRYTKEKKLGEGTYAVVYLGHDTKTNLKVAIKKIKLGNMKNGLDISAIREVKALKDLDHPNVIKLLDVYSHKKNLNLVIEYLETDLELIIKDKNLVFITADIKSWMFMTLKGLHHCHQSWILHRDLKPNNLLISTTGQLKLADFGLARDFGDASLPMTSETVTSSIDMWAVGCIFAELMLRTPYLPGDSDVDQLQTIFRALGTPTDEEWPEMSKLPNFIEFNKFPKANFAELFTAADSYALDLLAKMLTYNPNKRISAQEALAHPYFSNFPRPTSHEKLPKISKLIVETEAQQDERKRKLAQAFVNSSLDESPGPAKKLVF</sequence>
<dbReference type="Gene3D" id="3.30.200.20">
    <property type="entry name" value="Phosphorylase Kinase, domain 1"/>
    <property type="match status" value="1"/>
</dbReference>
<evidence type="ECO:0000256" key="10">
    <source>
        <dbReference type="ARBA" id="ARBA00022840"/>
    </source>
</evidence>
<evidence type="ECO:0000256" key="3">
    <source>
        <dbReference type="ARBA" id="ARBA00012409"/>
    </source>
</evidence>
<dbReference type="FunFam" id="3.30.200.20:FF:000554">
    <property type="entry name" value="CMGC/CDK/CDK7 protein kinase"/>
    <property type="match status" value="1"/>
</dbReference>
<dbReference type="GO" id="GO:0004693">
    <property type="term" value="F:cyclin-dependent protein serine/threonine kinase activity"/>
    <property type="evidence" value="ECO:0007669"/>
    <property type="project" value="TreeGrafter"/>
</dbReference>
<keyword evidence="8 14" id="KW-0547">Nucleotide-binding</keyword>
<keyword evidence="10 14" id="KW-0067">ATP-binding</keyword>
<keyword evidence="11" id="KW-0539">Nucleus</keyword>
<keyword evidence="7" id="KW-0808">Transferase</keyword>
<evidence type="ECO:0000256" key="7">
    <source>
        <dbReference type="ARBA" id="ARBA00022679"/>
    </source>
</evidence>
<dbReference type="PROSITE" id="PS00107">
    <property type="entry name" value="PROTEIN_KINASE_ATP"/>
    <property type="match status" value="1"/>
</dbReference>
<dbReference type="AlphaFoldDB" id="A0A2T9Z0A9"/>
<feature type="binding site" evidence="15">
    <location>
        <position position="49"/>
    </location>
    <ligand>
        <name>ATP</name>
        <dbReference type="ChEBI" id="CHEBI:30616"/>
    </ligand>
</feature>
<dbReference type="EMBL" id="MBFR01000005">
    <property type="protein sequence ID" value="PVU97964.1"/>
    <property type="molecule type" value="Genomic_DNA"/>
</dbReference>
<keyword evidence="9" id="KW-0418">Kinase</keyword>
<organism evidence="18 19">
    <name type="scientific">Smittium simulii</name>
    <dbReference type="NCBI Taxonomy" id="133385"/>
    <lineage>
        <taxon>Eukaryota</taxon>
        <taxon>Fungi</taxon>
        <taxon>Fungi incertae sedis</taxon>
        <taxon>Zoopagomycota</taxon>
        <taxon>Kickxellomycotina</taxon>
        <taxon>Harpellomycetes</taxon>
        <taxon>Harpellales</taxon>
        <taxon>Legeriomycetaceae</taxon>
        <taxon>Smittium</taxon>
    </lineage>
</organism>
<evidence type="ECO:0000256" key="12">
    <source>
        <dbReference type="ARBA" id="ARBA00023306"/>
    </source>
</evidence>
<evidence type="ECO:0000256" key="16">
    <source>
        <dbReference type="RuleBase" id="RU000304"/>
    </source>
</evidence>
<keyword evidence="6" id="KW-0132">Cell division</keyword>